<reference evidence="2" key="3">
    <citation type="submission" date="2025-09" db="UniProtKB">
        <authorList>
            <consortium name="Ensembl"/>
        </authorList>
    </citation>
    <scope>IDENTIFICATION</scope>
</reference>
<accession>A0A3B4DZW6</accession>
<dbReference type="AlphaFoldDB" id="A0A3B4DZW6"/>
<reference evidence="2" key="2">
    <citation type="submission" date="2025-08" db="UniProtKB">
        <authorList>
            <consortium name="Ensembl"/>
        </authorList>
    </citation>
    <scope>IDENTIFICATION</scope>
</reference>
<feature type="region of interest" description="Disordered" evidence="1">
    <location>
        <begin position="274"/>
        <end position="461"/>
    </location>
</feature>
<evidence type="ECO:0000313" key="3">
    <source>
        <dbReference type="Proteomes" id="UP001501920"/>
    </source>
</evidence>
<feature type="compositionally biased region" description="Pro residues" evidence="1">
    <location>
        <begin position="382"/>
        <end position="394"/>
    </location>
</feature>
<reference evidence="2 3" key="1">
    <citation type="submission" date="2020-10" db="EMBL/GenBank/DDBJ databases">
        <title>Pygocentrus nattereri (red-bellied piranha) genome, fPygNat1, primary haplotype.</title>
        <authorList>
            <person name="Myers G."/>
            <person name="Meyer A."/>
            <person name="Karagic N."/>
            <person name="Pippel M."/>
            <person name="Winkler S."/>
            <person name="Tracey A."/>
            <person name="Wood J."/>
            <person name="Formenti G."/>
            <person name="Howe K."/>
            <person name="Fedrigo O."/>
            <person name="Jarvis E.D."/>
        </authorList>
    </citation>
    <scope>NUCLEOTIDE SEQUENCE [LARGE SCALE GENOMIC DNA]</scope>
</reference>
<dbReference type="RefSeq" id="XP_017565685.1">
    <property type="nucleotide sequence ID" value="XM_017710196.2"/>
</dbReference>
<feature type="compositionally biased region" description="Pro residues" evidence="1">
    <location>
        <begin position="333"/>
        <end position="352"/>
    </location>
</feature>
<dbReference type="OMA" id="HYVEYTS"/>
<dbReference type="GeneID" id="108434799"/>
<dbReference type="OrthoDB" id="8781657at2759"/>
<proteinExistence type="predicted"/>
<evidence type="ECO:0000256" key="1">
    <source>
        <dbReference type="SAM" id="MobiDB-lite"/>
    </source>
</evidence>
<dbReference type="Ensembl" id="ENSPNAT00000014966.2">
    <property type="protein sequence ID" value="ENSPNAP00000028611.1"/>
    <property type="gene ID" value="ENSPNAG00000014384.2"/>
</dbReference>
<feature type="compositionally biased region" description="Pro residues" evidence="1">
    <location>
        <begin position="314"/>
        <end position="326"/>
    </location>
</feature>
<protein>
    <submittedName>
        <fullName evidence="2">Uncharacterized protein</fullName>
    </submittedName>
</protein>
<dbReference type="Proteomes" id="UP001501920">
    <property type="component" value="Chromosome 5"/>
</dbReference>
<name>A0A3B4DZW6_PYGNA</name>
<dbReference type="STRING" id="42514.ENSPNAP00000028611"/>
<evidence type="ECO:0000313" key="2">
    <source>
        <dbReference type="Ensembl" id="ENSPNAP00000028611.1"/>
    </source>
</evidence>
<sequence length="482" mass="52161">MGGVAQQLITQQSEALFRLQLSAKKMWSFWILLCAALFTESFASRTDYLELLFGNQLTIKLPTSWSDSMDFTSADESRHYTVWSKKSGSVKGTVRGSGDDRHYVLSYVNFDDQGTYTQRNYWDKVTYVAKVKVFPKKYTKDCVAGETLNILLEGIKRDDASLRFSNQDVNVMLVQRGLPAHNLLDFSGRIRVTTSSIQVLNVNVSDLGNYTLFDGQDRKAITVRLNLVDHHEGINASPLMALLLLLGIPAGICCCCRKRIFKKSSQSTAMTTVLTQNVSPPPGPPPAYSNPVPPAGPNPMYTPGYPTDGASMIHPPPADPSFPPQPQYGGQPAMPPNPNPNCPPAFGYPPAQPAQWTGPPYNSPSSAMYPPVYPAPGDSAVHPPPSDPSFPPQPQYGGQPAMPPNPAFTPVMYTAPPGSQNEGNKGDIKMNEISSATPLLGPSNLEVGPPPAPHTGTDILTSSNSAAQFNIDAGKSSSYNFL</sequence>
<keyword evidence="3" id="KW-1185">Reference proteome</keyword>
<organism evidence="2 3">
    <name type="scientific">Pygocentrus nattereri</name>
    <name type="common">Red-bellied piranha</name>
    <dbReference type="NCBI Taxonomy" id="42514"/>
    <lineage>
        <taxon>Eukaryota</taxon>
        <taxon>Metazoa</taxon>
        <taxon>Chordata</taxon>
        <taxon>Craniata</taxon>
        <taxon>Vertebrata</taxon>
        <taxon>Euteleostomi</taxon>
        <taxon>Actinopterygii</taxon>
        <taxon>Neopterygii</taxon>
        <taxon>Teleostei</taxon>
        <taxon>Ostariophysi</taxon>
        <taxon>Characiformes</taxon>
        <taxon>Characoidei</taxon>
        <taxon>Pygocentrus</taxon>
    </lineage>
</organism>
<dbReference type="GeneTree" id="ENSGT01130000278519"/>
<feature type="compositionally biased region" description="Pro residues" evidence="1">
    <location>
        <begin position="279"/>
        <end position="297"/>
    </location>
</feature>